<protein>
    <recommendedName>
        <fullName evidence="16">Serpentine receptor class r-10</fullName>
    </recommendedName>
    <alternativeName>
        <fullName evidence="17">Odorant response abnormal protein 10</fullName>
    </alternativeName>
    <alternativeName>
        <fullName evidence="18">Olfactory receptor 10</fullName>
    </alternativeName>
</protein>
<evidence type="ECO:0000256" key="4">
    <source>
        <dbReference type="ARBA" id="ARBA00022606"/>
    </source>
</evidence>
<comment type="subcellular location">
    <subcellularLocation>
        <location evidence="1">Cell projection</location>
        <location evidence="1">Cilium membrane</location>
        <topology evidence="1">Multi-pass membrane protein</topology>
    </subcellularLocation>
</comment>
<dbReference type="AlphaFoldDB" id="A0A9P1ITE0"/>
<feature type="transmembrane region" description="Helical" evidence="19">
    <location>
        <begin position="134"/>
        <end position="156"/>
    </location>
</feature>
<keyword evidence="4" id="KW-0716">Sensory transduction</keyword>
<evidence type="ECO:0000256" key="7">
    <source>
        <dbReference type="ARBA" id="ARBA00022989"/>
    </source>
</evidence>
<evidence type="ECO:0000256" key="3">
    <source>
        <dbReference type="ARBA" id="ARBA00022500"/>
    </source>
</evidence>
<evidence type="ECO:0000256" key="17">
    <source>
        <dbReference type="ARBA" id="ARBA00078653"/>
    </source>
</evidence>
<dbReference type="EMBL" id="CANHGI010000005">
    <property type="protein sequence ID" value="CAI5450786.1"/>
    <property type="molecule type" value="Genomic_DNA"/>
</dbReference>
<dbReference type="FunFam" id="1.20.1070.10:FF:000128">
    <property type="entry name" value="Seven TM Receptor"/>
    <property type="match status" value="1"/>
</dbReference>
<evidence type="ECO:0000256" key="5">
    <source>
        <dbReference type="ARBA" id="ARBA00022692"/>
    </source>
</evidence>
<keyword evidence="11" id="KW-0325">Glycoprotein</keyword>
<evidence type="ECO:0000256" key="9">
    <source>
        <dbReference type="ARBA" id="ARBA00023136"/>
    </source>
</evidence>
<dbReference type="GO" id="GO:0042048">
    <property type="term" value="P:olfactory behavior"/>
    <property type="evidence" value="ECO:0007669"/>
    <property type="project" value="TreeGrafter"/>
</dbReference>
<dbReference type="Proteomes" id="UP001152747">
    <property type="component" value="Unassembled WGS sequence"/>
</dbReference>
<comment type="function">
    <text evidence="13">An odorant receptor which affects chemotaxis to the volatile odorant diacetyl. Specifies AWA neuronal cell fate via the odr-7 pathway.</text>
</comment>
<evidence type="ECO:0000256" key="15">
    <source>
        <dbReference type="ARBA" id="ARBA00064300"/>
    </source>
</evidence>
<feature type="transmembrane region" description="Helical" evidence="19">
    <location>
        <begin position="207"/>
        <end position="230"/>
    </location>
</feature>
<sequence length="336" mass="39295">MSDRSWIIWTDISGTIGFSLSILSNSCLFLMICFLKTTKNIGSYKYLLIIFCIFTLFYASVEMLLRPLIHSYDDTLFLIQRKRFDWGKLATRLVATTYCGCYAMSFTLFALQFIHRYIATCKPQHLHHFDGKNFLLWIFGAISIAISWACAALFLFPQTLRTHQSFLTIIKDSYDLDPYWTDYVPYKYFYYNELGQKLPDLQNMSGIFQHLLVIFISFLILFYCGTQTFFEMHKFRGISNKTRDLQFQLFRALVVQTIFPMIFVYIPTAFILACPFFGLEFGAITNYQSILTQLYPGIDPIIFIFLIRDYRKTVKRVIFGKVFKNTVASEYSAPSS</sequence>
<evidence type="ECO:0000313" key="20">
    <source>
        <dbReference type="EMBL" id="CAI5450786.1"/>
    </source>
</evidence>
<keyword evidence="2" id="KW-1003">Cell membrane</keyword>
<dbReference type="GO" id="GO:0038022">
    <property type="term" value="F:G protein-coupled olfactory receptor activity"/>
    <property type="evidence" value="ECO:0007669"/>
    <property type="project" value="TreeGrafter"/>
</dbReference>
<organism evidence="20 21">
    <name type="scientific">Caenorhabditis angaria</name>
    <dbReference type="NCBI Taxonomy" id="860376"/>
    <lineage>
        <taxon>Eukaryota</taxon>
        <taxon>Metazoa</taxon>
        <taxon>Ecdysozoa</taxon>
        <taxon>Nematoda</taxon>
        <taxon>Chromadorea</taxon>
        <taxon>Rhabditida</taxon>
        <taxon>Rhabditina</taxon>
        <taxon>Rhabditomorpha</taxon>
        <taxon>Rhabditoidea</taxon>
        <taxon>Rhabditidae</taxon>
        <taxon>Peloderinae</taxon>
        <taxon>Caenorhabditis</taxon>
    </lineage>
</organism>
<keyword evidence="10" id="KW-0675">Receptor</keyword>
<keyword evidence="21" id="KW-1185">Reference proteome</keyword>
<accession>A0A9P1ITE0</accession>
<evidence type="ECO:0000313" key="21">
    <source>
        <dbReference type="Proteomes" id="UP001152747"/>
    </source>
</evidence>
<feature type="transmembrane region" description="Helical" evidence="19">
    <location>
        <begin position="6"/>
        <end position="34"/>
    </location>
</feature>
<feature type="transmembrane region" description="Helical" evidence="19">
    <location>
        <begin position="89"/>
        <end position="114"/>
    </location>
</feature>
<proteinExistence type="inferred from homology"/>
<evidence type="ECO:0000256" key="8">
    <source>
        <dbReference type="ARBA" id="ARBA00023069"/>
    </source>
</evidence>
<evidence type="ECO:0000256" key="11">
    <source>
        <dbReference type="ARBA" id="ARBA00023180"/>
    </source>
</evidence>
<dbReference type="GO" id="GO:0060170">
    <property type="term" value="C:ciliary membrane"/>
    <property type="evidence" value="ECO:0007669"/>
    <property type="project" value="UniProtKB-SubCell"/>
</dbReference>
<dbReference type="Gene3D" id="1.20.1070.10">
    <property type="entry name" value="Rhodopsin 7-helix transmembrane proteins"/>
    <property type="match status" value="1"/>
</dbReference>
<comment type="caution">
    <text evidence="20">The sequence shown here is derived from an EMBL/GenBank/DDBJ whole genome shotgun (WGS) entry which is preliminary data.</text>
</comment>
<gene>
    <name evidence="20" type="ORF">CAMP_LOCUS13423</name>
</gene>
<feature type="transmembrane region" description="Helical" evidence="19">
    <location>
        <begin position="290"/>
        <end position="307"/>
    </location>
</feature>
<evidence type="ECO:0000256" key="16">
    <source>
        <dbReference type="ARBA" id="ARBA00067967"/>
    </source>
</evidence>
<keyword evidence="5 19" id="KW-0812">Transmembrane</keyword>
<keyword evidence="7 19" id="KW-1133">Transmembrane helix</keyword>
<name>A0A9P1ITE0_9PELO</name>
<evidence type="ECO:0000256" key="2">
    <source>
        <dbReference type="ARBA" id="ARBA00022475"/>
    </source>
</evidence>
<evidence type="ECO:0000256" key="14">
    <source>
        <dbReference type="ARBA" id="ARBA00061678"/>
    </source>
</evidence>
<dbReference type="SUPFAM" id="SSF81321">
    <property type="entry name" value="Family A G protein-coupled receptor-like"/>
    <property type="match status" value="1"/>
</dbReference>
<dbReference type="Pfam" id="PF10326">
    <property type="entry name" value="7TM_GPCR_Str"/>
    <property type="match status" value="1"/>
</dbReference>
<evidence type="ECO:0000256" key="1">
    <source>
        <dbReference type="ARBA" id="ARBA00004272"/>
    </source>
</evidence>
<feature type="transmembrane region" description="Helical" evidence="19">
    <location>
        <begin position="46"/>
        <end position="69"/>
    </location>
</feature>
<evidence type="ECO:0000256" key="10">
    <source>
        <dbReference type="ARBA" id="ARBA00023170"/>
    </source>
</evidence>
<keyword evidence="12" id="KW-0966">Cell projection</keyword>
<evidence type="ECO:0000256" key="13">
    <source>
        <dbReference type="ARBA" id="ARBA00054965"/>
    </source>
</evidence>
<evidence type="ECO:0000256" key="6">
    <source>
        <dbReference type="ARBA" id="ARBA00022725"/>
    </source>
</evidence>
<reference evidence="20" key="1">
    <citation type="submission" date="2022-11" db="EMBL/GenBank/DDBJ databases">
        <authorList>
            <person name="Kikuchi T."/>
        </authorList>
    </citation>
    <scope>NUCLEOTIDE SEQUENCE</scope>
    <source>
        <strain evidence="20">PS1010</strain>
    </source>
</reference>
<evidence type="ECO:0000256" key="12">
    <source>
        <dbReference type="ARBA" id="ARBA00023273"/>
    </source>
</evidence>
<dbReference type="PANTHER" id="PTHR22943:SF71">
    <property type="entry name" value="SEVEN TM RECEPTOR"/>
    <property type="match status" value="1"/>
</dbReference>
<keyword evidence="3" id="KW-0145">Chemotaxis</keyword>
<evidence type="ECO:0000256" key="18">
    <source>
        <dbReference type="ARBA" id="ARBA00082489"/>
    </source>
</evidence>
<comment type="subunit">
    <text evidence="15">Interacts with odr-4.</text>
</comment>
<dbReference type="GO" id="GO:0006935">
    <property type="term" value="P:chemotaxis"/>
    <property type="evidence" value="ECO:0007669"/>
    <property type="project" value="UniProtKB-KW"/>
</dbReference>
<keyword evidence="8" id="KW-0969">Cilium</keyword>
<dbReference type="InterPro" id="IPR019428">
    <property type="entry name" value="7TM_GPCR_serpentine_rcpt_Str"/>
</dbReference>
<comment type="similarity">
    <text evidence="14">Belongs to the nematode receptor-like protein str family.</text>
</comment>
<keyword evidence="9 19" id="KW-0472">Membrane</keyword>
<dbReference type="OrthoDB" id="5823194at2759"/>
<keyword evidence="6" id="KW-0552">Olfaction</keyword>
<feature type="transmembrane region" description="Helical" evidence="19">
    <location>
        <begin position="250"/>
        <end position="278"/>
    </location>
</feature>
<evidence type="ECO:0000256" key="19">
    <source>
        <dbReference type="SAM" id="Phobius"/>
    </source>
</evidence>
<dbReference type="PANTHER" id="PTHR22943">
    <property type="entry name" value="7-TRANSMEMBRANE DOMAIN RECEPTOR C.ELEGANS"/>
    <property type="match status" value="1"/>
</dbReference>